<evidence type="ECO:0000256" key="1">
    <source>
        <dbReference type="SAM" id="Phobius"/>
    </source>
</evidence>
<dbReference type="OMA" id="AIWMDSK"/>
<dbReference type="RefSeq" id="XP_007429141.1">
    <property type="nucleotide sequence ID" value="XM_007429079.2"/>
</dbReference>
<keyword evidence="1" id="KW-0472">Membrane</keyword>
<dbReference type="InterPro" id="IPR013783">
    <property type="entry name" value="Ig-like_fold"/>
</dbReference>
<reference evidence="4" key="1">
    <citation type="submission" date="2025-08" db="UniProtKB">
        <authorList>
            <consortium name="RefSeq"/>
        </authorList>
    </citation>
    <scope>IDENTIFICATION</scope>
    <source>
        <tissue evidence="4">Liver</tissue>
    </source>
</reference>
<keyword evidence="2" id="KW-0732">Signal</keyword>
<dbReference type="Gene3D" id="2.60.40.10">
    <property type="entry name" value="Immunoglobulins"/>
    <property type="match status" value="2"/>
</dbReference>
<feature type="transmembrane region" description="Helical" evidence="1">
    <location>
        <begin position="216"/>
        <end position="238"/>
    </location>
</feature>
<dbReference type="Proteomes" id="UP000695026">
    <property type="component" value="Unplaced"/>
</dbReference>
<feature type="signal peptide" evidence="2">
    <location>
        <begin position="1"/>
        <end position="17"/>
    </location>
</feature>
<dbReference type="KEGG" id="pbi:103050461"/>
<sequence length="239" mass="25159">MSPCALLAFLLFHLAGAAVAPVPAWKAIPVGGSITLPVTVPKGASVNNLLLRSASRGEGIAIWLSSKVLTVVSMLYAGRVAFLEDKLAFKIARVSLDDGGTYEISTNMQSSEKTLGSFTVAVFNINKTVNSLDNSSCTIDLLCEAGMGPRNKVTYSWKDRDTGATLAQGPLLQWIVHTNNKVAYTCTAQILTTQSAMDVVLEQPCIQSSAVPGRSVLGLVSLLARGLLVPAVTAAVLLL</sequence>
<feature type="chain" id="PRO_5039914723" evidence="2">
    <location>
        <begin position="18"/>
        <end position="239"/>
    </location>
</feature>
<protein>
    <submittedName>
        <fullName evidence="4">SLAM family member 5</fullName>
    </submittedName>
</protein>
<feature type="transmembrane region" description="Helical" evidence="1">
    <location>
        <begin position="60"/>
        <end position="83"/>
    </location>
</feature>
<evidence type="ECO:0000256" key="2">
    <source>
        <dbReference type="SAM" id="SignalP"/>
    </source>
</evidence>
<evidence type="ECO:0000313" key="4">
    <source>
        <dbReference type="RefSeq" id="XP_007429141.1"/>
    </source>
</evidence>
<dbReference type="AlphaFoldDB" id="A0A9F2NR72"/>
<proteinExistence type="predicted"/>
<accession>A0A9F2NR72</accession>
<evidence type="ECO:0000313" key="3">
    <source>
        <dbReference type="Proteomes" id="UP000695026"/>
    </source>
</evidence>
<organism evidence="3 4">
    <name type="scientific">Python bivittatus</name>
    <name type="common">Burmese python</name>
    <name type="synonym">Python molurus bivittatus</name>
    <dbReference type="NCBI Taxonomy" id="176946"/>
    <lineage>
        <taxon>Eukaryota</taxon>
        <taxon>Metazoa</taxon>
        <taxon>Chordata</taxon>
        <taxon>Craniata</taxon>
        <taxon>Vertebrata</taxon>
        <taxon>Euteleostomi</taxon>
        <taxon>Lepidosauria</taxon>
        <taxon>Squamata</taxon>
        <taxon>Bifurcata</taxon>
        <taxon>Unidentata</taxon>
        <taxon>Episquamata</taxon>
        <taxon>Toxicofera</taxon>
        <taxon>Serpentes</taxon>
        <taxon>Henophidia</taxon>
        <taxon>Pythonidae</taxon>
        <taxon>Python</taxon>
    </lineage>
</organism>
<dbReference type="OrthoDB" id="9427418at2759"/>
<keyword evidence="3" id="KW-1185">Reference proteome</keyword>
<name>A0A9F2NR72_PYTBI</name>
<keyword evidence="1" id="KW-1133">Transmembrane helix</keyword>
<gene>
    <name evidence="4" type="primary">LOC103050461</name>
</gene>
<dbReference type="GeneID" id="103050461"/>
<keyword evidence="1" id="KW-0812">Transmembrane</keyword>